<reference evidence="1 2" key="1">
    <citation type="journal article" date="2013" name="Nat. Genet.">
        <title>The genome of the hydatid tapeworm Echinococcus granulosus.</title>
        <authorList>
            <person name="Zheng H."/>
            <person name="Zhang W."/>
            <person name="Zhang L."/>
            <person name="Zhang Z."/>
            <person name="Li J."/>
            <person name="Lu G."/>
            <person name="Zhu Y."/>
            <person name="Wang Y."/>
            <person name="Huang Y."/>
            <person name="Liu J."/>
            <person name="Kang H."/>
            <person name="Chen J."/>
            <person name="Wang L."/>
            <person name="Chen A."/>
            <person name="Yu S."/>
            <person name="Gao Z."/>
            <person name="Jin L."/>
            <person name="Gu W."/>
            <person name="Wang Z."/>
            <person name="Zhao L."/>
            <person name="Shi B."/>
            <person name="Wen H."/>
            <person name="Lin R."/>
            <person name="Jones M.K."/>
            <person name="Brejova B."/>
            <person name="Vinar T."/>
            <person name="Zhao G."/>
            <person name="McManus D.P."/>
            <person name="Chen Z."/>
            <person name="Zhou Y."/>
            <person name="Wang S."/>
        </authorList>
    </citation>
    <scope>NUCLEOTIDE SEQUENCE [LARGE SCALE GENOMIC DNA]</scope>
</reference>
<dbReference type="KEGG" id="egl:EGR_08958"/>
<proteinExistence type="predicted"/>
<keyword evidence="2" id="KW-1185">Reference proteome</keyword>
<evidence type="ECO:0000313" key="1">
    <source>
        <dbReference type="EMBL" id="EUB56210.1"/>
    </source>
</evidence>
<dbReference type="EMBL" id="APAU02000125">
    <property type="protein sequence ID" value="EUB56210.1"/>
    <property type="molecule type" value="Genomic_DNA"/>
</dbReference>
<dbReference type="AlphaFoldDB" id="W6U512"/>
<evidence type="ECO:0000313" key="2">
    <source>
        <dbReference type="Proteomes" id="UP000019149"/>
    </source>
</evidence>
<gene>
    <name evidence="1" type="ORF">EGR_08958</name>
</gene>
<dbReference type="RefSeq" id="XP_024347406.1">
    <property type="nucleotide sequence ID" value="XM_024498207.1"/>
</dbReference>
<sequence length="126" mass="14038">MPNFVEGMRKLIAQITATFFLRPRDSDKLPVNDCCTNCHSIKFKATVVPSEMGGPQFGWVTNGIAQITATFFLRPRDSDKLPVNDCCTNCHSIKFKARQDALMKLCISTLVVSFHPGFYGNAVYSV</sequence>
<accession>W6U512</accession>
<dbReference type="GeneID" id="36344673"/>
<dbReference type="CTD" id="36344673"/>
<protein>
    <submittedName>
        <fullName evidence="1">Uncharacterized protein</fullName>
    </submittedName>
</protein>
<organism evidence="1 2">
    <name type="scientific">Echinococcus granulosus</name>
    <name type="common">Hydatid tapeworm</name>
    <dbReference type="NCBI Taxonomy" id="6210"/>
    <lineage>
        <taxon>Eukaryota</taxon>
        <taxon>Metazoa</taxon>
        <taxon>Spiralia</taxon>
        <taxon>Lophotrochozoa</taxon>
        <taxon>Platyhelminthes</taxon>
        <taxon>Cestoda</taxon>
        <taxon>Eucestoda</taxon>
        <taxon>Cyclophyllidea</taxon>
        <taxon>Taeniidae</taxon>
        <taxon>Echinococcus</taxon>
        <taxon>Echinococcus granulosus group</taxon>
    </lineage>
</organism>
<comment type="caution">
    <text evidence="1">The sequence shown here is derived from an EMBL/GenBank/DDBJ whole genome shotgun (WGS) entry which is preliminary data.</text>
</comment>
<dbReference type="Proteomes" id="UP000019149">
    <property type="component" value="Unassembled WGS sequence"/>
</dbReference>
<name>W6U512_ECHGR</name>